<dbReference type="PANTHER" id="PTHR11232:SF17">
    <property type="entry name" value="CAPON-LIKE PROTEIN"/>
    <property type="match status" value="1"/>
</dbReference>
<keyword evidence="4" id="KW-1185">Reference proteome</keyword>
<proteinExistence type="predicted"/>
<evidence type="ECO:0000256" key="1">
    <source>
        <dbReference type="SAM" id="Coils"/>
    </source>
</evidence>
<feature type="region of interest" description="Disordered" evidence="2">
    <location>
        <begin position="62"/>
        <end position="129"/>
    </location>
</feature>
<feature type="compositionally biased region" description="Polar residues" evidence="2">
    <location>
        <begin position="105"/>
        <end position="129"/>
    </location>
</feature>
<dbReference type="KEGG" id="spu:105443366"/>
<evidence type="ECO:0000256" key="2">
    <source>
        <dbReference type="SAM" id="MobiDB-lite"/>
    </source>
</evidence>
<dbReference type="RefSeq" id="XP_030853235.1">
    <property type="nucleotide sequence ID" value="XM_030997375.1"/>
</dbReference>
<evidence type="ECO:0000313" key="3">
    <source>
        <dbReference type="EnsemblMetazoa" id="XP_030853235"/>
    </source>
</evidence>
<dbReference type="InParanoid" id="A0A7M7PNB6"/>
<keyword evidence="1" id="KW-0175">Coiled coil</keyword>
<sequence length="404" mass="45073">MRIVRSIGQAFEVCHKLSLQHAQAAADGQADGESDKVGDEILDTREGYSDYRYFVFNPGRGIDGGNEIHSNGSQRMREQRDETDGVSVEPTTLEGRSSSKKRSHLNSSIHSQKVKTNSSIRSREAVQQNTSILAHDESGIPSLSLYHQRQLLQQQLQQQEAQTQVALAQVQLLKDQLAAETTARLEAQTRVHQLLLYNRDLLNHQQELVTHIQDLESKFHGSMAHSPGNPFTIPPPLPLGVDYGLSPHGLVLPEFPLMEDTLLLNGGMDHSQAVYENANFGRGMGVGMAPMNISTEAMPTMQGAQSLSSMSDSNNELNNDGQENQQEDFTVSIDEEGAVMNLKKLNISEDNAAAECRRVQTLIRRVRVFHMQDTWWIRDSANQTVMAIYVSSFPLLCKTQRRIL</sequence>
<dbReference type="GeneID" id="105443366"/>
<protein>
    <recommendedName>
        <fullName evidence="5">Carboxyl-terminal PDZ ligand of neuronal nitric oxide synthase protein</fullName>
    </recommendedName>
</protein>
<dbReference type="PANTHER" id="PTHR11232">
    <property type="entry name" value="PHOSPHOTYROSINE INTERACTION DOMAIN-CONTAINING FAMILY MEMBER"/>
    <property type="match status" value="1"/>
</dbReference>
<dbReference type="AlphaFoldDB" id="A0A7M7PNB6"/>
<dbReference type="InterPro" id="IPR051133">
    <property type="entry name" value="Adapter_Engulfment-Domain"/>
</dbReference>
<reference evidence="3" key="2">
    <citation type="submission" date="2021-01" db="UniProtKB">
        <authorList>
            <consortium name="EnsemblMetazoa"/>
        </authorList>
    </citation>
    <scope>IDENTIFICATION</scope>
</reference>
<reference evidence="4" key="1">
    <citation type="submission" date="2015-02" db="EMBL/GenBank/DDBJ databases">
        <title>Genome sequencing for Strongylocentrotus purpuratus.</title>
        <authorList>
            <person name="Murali S."/>
            <person name="Liu Y."/>
            <person name="Vee V."/>
            <person name="English A."/>
            <person name="Wang M."/>
            <person name="Skinner E."/>
            <person name="Han Y."/>
            <person name="Muzny D.M."/>
            <person name="Worley K.C."/>
            <person name="Gibbs R.A."/>
        </authorList>
    </citation>
    <scope>NUCLEOTIDE SEQUENCE</scope>
</reference>
<dbReference type="OrthoDB" id="10030336at2759"/>
<evidence type="ECO:0008006" key="5">
    <source>
        <dbReference type="Google" id="ProtNLM"/>
    </source>
</evidence>
<evidence type="ECO:0000313" key="4">
    <source>
        <dbReference type="Proteomes" id="UP000007110"/>
    </source>
</evidence>
<dbReference type="EnsemblMetazoa" id="XM_030997375">
    <property type="protein sequence ID" value="XP_030853235"/>
    <property type="gene ID" value="LOC105443366"/>
</dbReference>
<dbReference type="Proteomes" id="UP000007110">
    <property type="component" value="Unassembled WGS sequence"/>
</dbReference>
<accession>A0A7M7PNB6</accession>
<name>A0A7M7PNB6_STRPU</name>
<organism evidence="3 4">
    <name type="scientific">Strongylocentrotus purpuratus</name>
    <name type="common">Purple sea urchin</name>
    <dbReference type="NCBI Taxonomy" id="7668"/>
    <lineage>
        <taxon>Eukaryota</taxon>
        <taxon>Metazoa</taxon>
        <taxon>Echinodermata</taxon>
        <taxon>Eleutherozoa</taxon>
        <taxon>Echinozoa</taxon>
        <taxon>Echinoidea</taxon>
        <taxon>Euechinoidea</taxon>
        <taxon>Echinacea</taxon>
        <taxon>Camarodonta</taxon>
        <taxon>Echinidea</taxon>
        <taxon>Strongylocentrotidae</taxon>
        <taxon>Strongylocentrotus</taxon>
    </lineage>
</organism>
<feature type="coiled-coil region" evidence="1">
    <location>
        <begin position="149"/>
        <end position="176"/>
    </location>
</feature>
<feature type="region of interest" description="Disordered" evidence="2">
    <location>
        <begin position="300"/>
        <end position="323"/>
    </location>
</feature>